<evidence type="ECO:0000256" key="1">
    <source>
        <dbReference type="SAM" id="MobiDB-lite"/>
    </source>
</evidence>
<comment type="caution">
    <text evidence="2">The sequence shown here is derived from an EMBL/GenBank/DDBJ whole genome shotgun (WGS) entry which is preliminary data.</text>
</comment>
<dbReference type="EMBL" id="JBHSWT010000241">
    <property type="protein sequence ID" value="MFC6771052.1"/>
    <property type="molecule type" value="Genomic_DNA"/>
</dbReference>
<evidence type="ECO:0000313" key="2">
    <source>
        <dbReference type="EMBL" id="MFC6771052.1"/>
    </source>
</evidence>
<evidence type="ECO:0000313" key="3">
    <source>
        <dbReference type="Proteomes" id="UP001596274"/>
    </source>
</evidence>
<feature type="region of interest" description="Disordered" evidence="1">
    <location>
        <begin position="1"/>
        <end position="54"/>
    </location>
</feature>
<protein>
    <submittedName>
        <fullName evidence="2">Uncharacterized protein</fullName>
    </submittedName>
</protein>
<dbReference type="AlphaFoldDB" id="A0ABD5T1K9"/>
<organism evidence="2 3">
    <name type="scientific">Halorubrum pallidum</name>
    <dbReference type="NCBI Taxonomy" id="1526114"/>
    <lineage>
        <taxon>Archaea</taxon>
        <taxon>Methanobacteriati</taxon>
        <taxon>Methanobacteriota</taxon>
        <taxon>Stenosarchaea group</taxon>
        <taxon>Halobacteria</taxon>
        <taxon>Halobacteriales</taxon>
        <taxon>Haloferacaceae</taxon>
        <taxon>Halorubrum</taxon>
    </lineage>
</organism>
<name>A0ABD5T1K9_9EURY</name>
<accession>A0ABD5T1K9</accession>
<dbReference type="Proteomes" id="UP001596274">
    <property type="component" value="Unassembled WGS sequence"/>
</dbReference>
<reference evidence="2 3" key="1">
    <citation type="journal article" date="2019" name="Int. J. Syst. Evol. Microbiol.">
        <title>The Global Catalogue of Microorganisms (GCM) 10K type strain sequencing project: providing services to taxonomists for standard genome sequencing and annotation.</title>
        <authorList>
            <consortium name="The Broad Institute Genomics Platform"/>
            <consortium name="The Broad Institute Genome Sequencing Center for Infectious Disease"/>
            <person name="Wu L."/>
            <person name="Ma J."/>
        </authorList>
    </citation>
    <scope>NUCLEOTIDE SEQUENCE [LARGE SCALE GENOMIC DNA]</scope>
    <source>
        <strain evidence="2 3">PJ61</strain>
    </source>
</reference>
<keyword evidence="3" id="KW-1185">Reference proteome</keyword>
<gene>
    <name evidence="2" type="ORF">ACFQDD_05905</name>
</gene>
<sequence>MTLDTAPPSAEDPEASAEKSTDERDDDGDASHLDDLEDGAGCTEIWEKLSEGRD</sequence>
<feature type="compositionally biased region" description="Basic and acidic residues" evidence="1">
    <location>
        <begin position="45"/>
        <end position="54"/>
    </location>
</feature>
<proteinExistence type="predicted"/>